<dbReference type="GO" id="GO:0019171">
    <property type="term" value="F:(3R)-hydroxyacyl-[acyl-carrier-protein] dehydratase activity"/>
    <property type="evidence" value="ECO:0007669"/>
    <property type="project" value="TreeGrafter"/>
</dbReference>
<protein>
    <recommendedName>
        <fullName evidence="2">MaoC-like domain-containing protein</fullName>
    </recommendedName>
</protein>
<dbReference type="GO" id="GO:0005739">
    <property type="term" value="C:mitochondrion"/>
    <property type="evidence" value="ECO:0007669"/>
    <property type="project" value="TreeGrafter"/>
</dbReference>
<evidence type="ECO:0000313" key="4">
    <source>
        <dbReference type="Proteomes" id="UP001152803"/>
    </source>
</evidence>
<keyword evidence="1" id="KW-0456">Lyase</keyword>
<evidence type="ECO:0000256" key="1">
    <source>
        <dbReference type="ARBA" id="ARBA00023239"/>
    </source>
</evidence>
<sequence>MAWRGPVFCRQLRSGYRAVSLATVTTATILRIQECQQRFLHVGERASLTRAFSANDVATFAKLTGDTNPIHLDAAYAQTTPFQGPVVHGVLINGLISALLGTSMPGPGCILLSQEIDFPAPLYLGEEVLAEAEVRKMKMSFALISVSCSVKDKVVMKGVVWVLGPEEQRK</sequence>
<dbReference type="Pfam" id="PF01575">
    <property type="entry name" value="MaoC_dehydratas"/>
    <property type="match status" value="1"/>
</dbReference>
<dbReference type="GO" id="GO:0006633">
    <property type="term" value="P:fatty acid biosynthetic process"/>
    <property type="evidence" value="ECO:0007669"/>
    <property type="project" value="TreeGrafter"/>
</dbReference>
<dbReference type="GO" id="GO:0018812">
    <property type="term" value="F:3-hydroxyacyl-CoA dehydratase activity"/>
    <property type="evidence" value="ECO:0007669"/>
    <property type="project" value="UniProtKB-ARBA"/>
</dbReference>
<dbReference type="PANTHER" id="PTHR43437">
    <property type="entry name" value="HYDROXYACYL-THIOESTER DEHYDRATASE TYPE 2, MITOCHONDRIAL-RELATED"/>
    <property type="match status" value="1"/>
</dbReference>
<evidence type="ECO:0000313" key="3">
    <source>
        <dbReference type="EMBL" id="KAJ8264790.1"/>
    </source>
</evidence>
<dbReference type="AlphaFoldDB" id="A0A9Q1DAH6"/>
<gene>
    <name evidence="3" type="ORF">COCON_G00138890</name>
</gene>
<proteinExistence type="predicted"/>
<accession>A0A9Q1DAH6</accession>
<dbReference type="InterPro" id="IPR002539">
    <property type="entry name" value="MaoC-like_dom"/>
</dbReference>
<organism evidence="3 4">
    <name type="scientific">Conger conger</name>
    <name type="common">Conger eel</name>
    <name type="synonym">Muraena conger</name>
    <dbReference type="NCBI Taxonomy" id="82655"/>
    <lineage>
        <taxon>Eukaryota</taxon>
        <taxon>Metazoa</taxon>
        <taxon>Chordata</taxon>
        <taxon>Craniata</taxon>
        <taxon>Vertebrata</taxon>
        <taxon>Euteleostomi</taxon>
        <taxon>Actinopterygii</taxon>
        <taxon>Neopterygii</taxon>
        <taxon>Teleostei</taxon>
        <taxon>Anguilliformes</taxon>
        <taxon>Congridae</taxon>
        <taxon>Conger</taxon>
    </lineage>
</organism>
<dbReference type="SUPFAM" id="SSF54637">
    <property type="entry name" value="Thioesterase/thiol ester dehydrase-isomerase"/>
    <property type="match status" value="1"/>
</dbReference>
<dbReference type="InterPro" id="IPR029069">
    <property type="entry name" value="HotDog_dom_sf"/>
</dbReference>
<comment type="caution">
    <text evidence="3">The sequence shown here is derived from an EMBL/GenBank/DDBJ whole genome shotgun (WGS) entry which is preliminary data.</text>
</comment>
<dbReference type="EMBL" id="JAFJMO010000010">
    <property type="protein sequence ID" value="KAJ8264790.1"/>
    <property type="molecule type" value="Genomic_DNA"/>
</dbReference>
<dbReference type="CDD" id="cd03449">
    <property type="entry name" value="R_hydratase"/>
    <property type="match status" value="1"/>
</dbReference>
<dbReference type="PANTHER" id="PTHR43437:SF3">
    <property type="entry name" value="HYDROXYACYL-THIOESTER DEHYDRATASE TYPE 2, MITOCHONDRIAL"/>
    <property type="match status" value="1"/>
</dbReference>
<reference evidence="3" key="1">
    <citation type="journal article" date="2023" name="Science">
        <title>Genome structures resolve the early diversification of teleost fishes.</title>
        <authorList>
            <person name="Parey E."/>
            <person name="Louis A."/>
            <person name="Montfort J."/>
            <person name="Bouchez O."/>
            <person name="Roques C."/>
            <person name="Iampietro C."/>
            <person name="Lluch J."/>
            <person name="Castinel A."/>
            <person name="Donnadieu C."/>
            <person name="Desvignes T."/>
            <person name="Floi Bucao C."/>
            <person name="Jouanno E."/>
            <person name="Wen M."/>
            <person name="Mejri S."/>
            <person name="Dirks R."/>
            <person name="Jansen H."/>
            <person name="Henkel C."/>
            <person name="Chen W.J."/>
            <person name="Zahm M."/>
            <person name="Cabau C."/>
            <person name="Klopp C."/>
            <person name="Thompson A.W."/>
            <person name="Robinson-Rechavi M."/>
            <person name="Braasch I."/>
            <person name="Lecointre G."/>
            <person name="Bobe J."/>
            <person name="Postlethwait J.H."/>
            <person name="Berthelot C."/>
            <person name="Roest Crollius H."/>
            <person name="Guiguen Y."/>
        </authorList>
    </citation>
    <scope>NUCLEOTIDE SEQUENCE</scope>
    <source>
        <strain evidence="3">Concon-B</strain>
    </source>
</reference>
<keyword evidence="4" id="KW-1185">Reference proteome</keyword>
<feature type="domain" description="MaoC-like" evidence="2">
    <location>
        <begin position="48"/>
        <end position="151"/>
    </location>
</feature>
<dbReference type="Proteomes" id="UP001152803">
    <property type="component" value="Unassembled WGS sequence"/>
</dbReference>
<evidence type="ECO:0000259" key="2">
    <source>
        <dbReference type="Pfam" id="PF01575"/>
    </source>
</evidence>
<dbReference type="Gene3D" id="3.10.129.10">
    <property type="entry name" value="Hotdog Thioesterase"/>
    <property type="match status" value="1"/>
</dbReference>
<dbReference type="FunFam" id="3.10.129.10:FF:000042">
    <property type="entry name" value="MaoC domain protein dehydratase"/>
    <property type="match status" value="1"/>
</dbReference>
<dbReference type="OrthoDB" id="3592703at2759"/>
<name>A0A9Q1DAH6_CONCO</name>
<dbReference type="InterPro" id="IPR050965">
    <property type="entry name" value="UPF0336/Enoyl-CoA_hydratase"/>
</dbReference>